<organism evidence="1 2">
    <name type="scientific">Niastella caeni</name>
    <dbReference type="NCBI Taxonomy" id="2569763"/>
    <lineage>
        <taxon>Bacteria</taxon>
        <taxon>Pseudomonadati</taxon>
        <taxon>Bacteroidota</taxon>
        <taxon>Chitinophagia</taxon>
        <taxon>Chitinophagales</taxon>
        <taxon>Chitinophagaceae</taxon>
        <taxon>Niastella</taxon>
    </lineage>
</organism>
<dbReference type="Proteomes" id="UP000306918">
    <property type="component" value="Unassembled WGS sequence"/>
</dbReference>
<dbReference type="RefSeq" id="WP_136577726.1">
    <property type="nucleotide sequence ID" value="NZ_STFF01000003.1"/>
</dbReference>
<dbReference type="OrthoDB" id="9101001at2"/>
<keyword evidence="2" id="KW-1185">Reference proteome</keyword>
<name>A0A4S8HZI4_9BACT</name>
<comment type="caution">
    <text evidence="1">The sequence shown here is derived from an EMBL/GenBank/DDBJ whole genome shotgun (WGS) entry which is preliminary data.</text>
</comment>
<reference evidence="1 2" key="1">
    <citation type="submission" date="2019-04" db="EMBL/GenBank/DDBJ databases">
        <title>Niastella caeni sp. nov., isolated from activated sludge.</title>
        <authorList>
            <person name="Sheng M."/>
        </authorList>
    </citation>
    <scope>NUCLEOTIDE SEQUENCE [LARGE SCALE GENOMIC DNA]</scope>
    <source>
        <strain evidence="1 2">HX-2-15</strain>
    </source>
</reference>
<dbReference type="EMBL" id="STFF01000003">
    <property type="protein sequence ID" value="THU39594.1"/>
    <property type="molecule type" value="Genomic_DNA"/>
</dbReference>
<accession>A0A4S8HZI4</accession>
<gene>
    <name evidence="1" type="ORF">FAM09_13920</name>
</gene>
<evidence type="ECO:0000313" key="2">
    <source>
        <dbReference type="Proteomes" id="UP000306918"/>
    </source>
</evidence>
<sequence length="485" mass="51861">MPSSIPYHPSLVLGSIVDPAALATLLQISACQSAIDNAYDKLKSFIALRQSIDMTIRELANMNIDTADLLTKSGEISQEITKAAVDYSTTRMAQETKIQELRGKTQTIGTAPESPVDFEKTVVSDQPLAAESLSMDVQYFSYNENEQRADSTMASIKDFIEASAELLGDAVAGKLSTAATRQISRQRENHSISGTLIIAASCTHKTAKMLSPLALDADKGIAAWNALFGAGNEAIDTSDPETVRQIAQQKNSGQQSISLLSGASYGSSFIGMVHILRKETTTLLPPSLIDDLQEQLTLGKWLARESGGFGIDPSVSNQIKSLLSSNDISCHINVITMGAIPSLASKEIRMGVKSFSEADAGKIMNQVRNSGAADENKTISSAAASSQSGAEMLAVKNASIQSIMLGLNKIDEEANKVLDMNSLMTAFENFINSVKEGGGGVPINFYLRNISRSQMAALWLNKYYQVKKLSPQDNATADTISGNAG</sequence>
<proteinExistence type="predicted"/>
<dbReference type="AlphaFoldDB" id="A0A4S8HZI4"/>
<protein>
    <submittedName>
        <fullName evidence="1">Uncharacterized protein</fullName>
    </submittedName>
</protein>
<evidence type="ECO:0000313" key="1">
    <source>
        <dbReference type="EMBL" id="THU39594.1"/>
    </source>
</evidence>